<accession>A0A3M4XT56</accession>
<comment type="caution">
    <text evidence="1">The sequence shown here is derived from an EMBL/GenBank/DDBJ whole genome shotgun (WGS) entry which is preliminary data.</text>
</comment>
<evidence type="ECO:0000313" key="1">
    <source>
        <dbReference type="EMBL" id="RMR79634.1"/>
    </source>
</evidence>
<reference evidence="1 2" key="1">
    <citation type="submission" date="2018-08" db="EMBL/GenBank/DDBJ databases">
        <title>Recombination of ecologically and evolutionarily significant loci maintains genetic cohesion in the Pseudomonas syringae species complex.</title>
        <authorList>
            <person name="Dillon M."/>
            <person name="Thakur S."/>
            <person name="Almeida R.N.D."/>
            <person name="Weir B.S."/>
            <person name="Guttman D.S."/>
        </authorList>
    </citation>
    <scope>NUCLEOTIDE SEQUENCE [LARGE SCALE GENOMIC DNA]</scope>
    <source>
        <strain evidence="1 2">ICMP 4996</strain>
    </source>
</reference>
<dbReference type="EMBL" id="RBSD01000209">
    <property type="protein sequence ID" value="RMR79634.1"/>
    <property type="molecule type" value="Genomic_DNA"/>
</dbReference>
<dbReference type="AlphaFoldDB" id="A0A3M4XT56"/>
<proteinExistence type="predicted"/>
<evidence type="ECO:0000313" key="2">
    <source>
        <dbReference type="Proteomes" id="UP000268004"/>
    </source>
</evidence>
<gene>
    <name evidence="1" type="ORF">ALP78_101689</name>
</gene>
<protein>
    <submittedName>
        <fullName evidence="1">HTH-type transcriptional regulator glxA</fullName>
    </submittedName>
</protein>
<dbReference type="Proteomes" id="UP000268004">
    <property type="component" value="Unassembled WGS sequence"/>
</dbReference>
<sequence>MLAEQSGKEAGVVVAHFVADGLDALARPRQQSLCRFDPQPLQVMQRLVACGGLKAAHEIANAHAVLTGHVFKAELVGKVLFQPVLDLQNDHVLMKLLTAKTDSPRRVGATHFIEDVAGDGLGYIGAAEALDQINVQIAGRGRAARAIHVVGVGQVLFLIEQDLGIALGECAEKAPVGRRFLAVQQAGFGKPVDAGGFGAEYGTVGVLLAQPRQDLWITLAEGFKIVPEGRDDDDVALAERAVDRQGDIAEAADRKPVRADQARFESGYQAIAQLLAVAQARQMEEILGLHDSGGKHLVRGQDAYAAQKSGVLDRHNRYSYMGKWSSDGWIVLFFAKTVQPRYVGLLGRAPMMALC</sequence>
<organism evidence="1 2">
    <name type="scientific">Pseudomonas coronafaciens pv. striafaciens</name>
    <dbReference type="NCBI Taxonomy" id="235276"/>
    <lineage>
        <taxon>Bacteria</taxon>
        <taxon>Pseudomonadati</taxon>
        <taxon>Pseudomonadota</taxon>
        <taxon>Gammaproteobacteria</taxon>
        <taxon>Pseudomonadales</taxon>
        <taxon>Pseudomonadaceae</taxon>
        <taxon>Pseudomonas</taxon>
        <taxon>Pseudomonas coronafaciens</taxon>
    </lineage>
</organism>
<name>A0A3M4XT56_9PSED</name>